<organism evidence="3 4">
    <name type="scientific">Cichlidogyrus casuarinus</name>
    <dbReference type="NCBI Taxonomy" id="1844966"/>
    <lineage>
        <taxon>Eukaryota</taxon>
        <taxon>Metazoa</taxon>
        <taxon>Spiralia</taxon>
        <taxon>Lophotrochozoa</taxon>
        <taxon>Platyhelminthes</taxon>
        <taxon>Monogenea</taxon>
        <taxon>Monopisthocotylea</taxon>
        <taxon>Dactylogyridea</taxon>
        <taxon>Ancyrocephalidae</taxon>
        <taxon>Cichlidogyrus</taxon>
    </lineage>
</organism>
<dbReference type="AlphaFoldDB" id="A0ABD2PQ05"/>
<dbReference type="Proteomes" id="UP001626550">
    <property type="component" value="Unassembled WGS sequence"/>
</dbReference>
<proteinExistence type="predicted"/>
<name>A0ABD2PQ05_9PLAT</name>
<comment type="caution">
    <text evidence="3">The sequence shown here is derived from an EMBL/GenBank/DDBJ whole genome shotgun (WGS) entry which is preliminary data.</text>
</comment>
<evidence type="ECO:0000313" key="4">
    <source>
        <dbReference type="Proteomes" id="UP001626550"/>
    </source>
</evidence>
<reference evidence="3 4" key="1">
    <citation type="submission" date="2024-11" db="EMBL/GenBank/DDBJ databases">
        <title>Adaptive evolution of stress response genes in parasites aligns with host niche diversity.</title>
        <authorList>
            <person name="Hahn C."/>
            <person name="Resl P."/>
        </authorList>
    </citation>
    <scope>NUCLEOTIDE SEQUENCE [LARGE SCALE GENOMIC DNA]</scope>
    <source>
        <strain evidence="3">EGGRZ-B1_66</strain>
        <tissue evidence="3">Body</tissue>
    </source>
</reference>
<keyword evidence="1" id="KW-0175">Coiled coil</keyword>
<dbReference type="EMBL" id="JBJKFK010003756">
    <property type="protein sequence ID" value="KAL3309587.1"/>
    <property type="molecule type" value="Genomic_DNA"/>
</dbReference>
<sequence length="454" mass="52665">MTEINQESSSESVDSELTETGDINSTEGTSMGQVKHELQMANIKLKKKNLSYDNLKMNYELSNSDMIQKIEILDAQLKIAQAKYEAAIETLEADSVQQKNLMEEIVKVRTKNNELGSLQTDVDSLRTFLDQLLILNLRVDPHYVCKLTGLTTSEYGTMKKLGQLPIDELTKLTVFELNYKFEERMAENKGQRSDVSVQTDPVLQELHSIKLQQNNCPVIHTLHNDMLKQDKQHLMDQIHTLENQLRVNQTNMLDQDKILRKLRTRNAELERDLNENERKYVREYEMRLAQQVSELGKMSSEETTRMKVSRLVSCKCMLQLIVDELHLREVRILQDQLQRLETEKDVYVSKTRSLEQKVNKSEEAYRALLDEFTARMLNHTLQIAPTDTSAMELEILNAKLKEASEDNECTKAKLQKTLELYREVSSSKFSFGFFYFECNPSTQRSLRFLSELQG</sequence>
<feature type="coiled-coil region" evidence="1">
    <location>
        <begin position="323"/>
        <end position="420"/>
    </location>
</feature>
<feature type="coiled-coil region" evidence="1">
    <location>
        <begin position="63"/>
        <end position="90"/>
    </location>
</feature>
<protein>
    <submittedName>
        <fullName evidence="3">Uncharacterized protein</fullName>
    </submittedName>
</protein>
<evidence type="ECO:0000256" key="2">
    <source>
        <dbReference type="SAM" id="MobiDB-lite"/>
    </source>
</evidence>
<evidence type="ECO:0000313" key="3">
    <source>
        <dbReference type="EMBL" id="KAL3309587.1"/>
    </source>
</evidence>
<feature type="compositionally biased region" description="Polar residues" evidence="2">
    <location>
        <begin position="21"/>
        <end position="32"/>
    </location>
</feature>
<feature type="coiled-coil region" evidence="1">
    <location>
        <begin position="224"/>
        <end position="286"/>
    </location>
</feature>
<accession>A0ABD2PQ05</accession>
<feature type="compositionally biased region" description="Polar residues" evidence="2">
    <location>
        <begin position="1"/>
        <end position="12"/>
    </location>
</feature>
<gene>
    <name evidence="3" type="ORF">Ciccas_011865</name>
</gene>
<feature type="region of interest" description="Disordered" evidence="2">
    <location>
        <begin position="1"/>
        <end position="33"/>
    </location>
</feature>
<evidence type="ECO:0000256" key="1">
    <source>
        <dbReference type="SAM" id="Coils"/>
    </source>
</evidence>
<keyword evidence="4" id="KW-1185">Reference proteome</keyword>